<sequence>MNVEKDKTSEKSCFLGIMASLLVGLSVGFVVGILFAPKS</sequence>
<name>X1JEA2_9ZZZZ</name>
<protein>
    <submittedName>
        <fullName evidence="2">Uncharacterized protein</fullName>
    </submittedName>
</protein>
<comment type="caution">
    <text evidence="2">The sequence shown here is derived from an EMBL/GenBank/DDBJ whole genome shotgun (WGS) entry which is preliminary data.</text>
</comment>
<dbReference type="AlphaFoldDB" id="X1JEA2"/>
<evidence type="ECO:0000313" key="2">
    <source>
        <dbReference type="EMBL" id="GAH92327.1"/>
    </source>
</evidence>
<feature type="non-terminal residue" evidence="2">
    <location>
        <position position="39"/>
    </location>
</feature>
<keyword evidence="1" id="KW-0812">Transmembrane</keyword>
<feature type="transmembrane region" description="Helical" evidence="1">
    <location>
        <begin position="12"/>
        <end position="36"/>
    </location>
</feature>
<organism evidence="2">
    <name type="scientific">marine sediment metagenome</name>
    <dbReference type="NCBI Taxonomy" id="412755"/>
    <lineage>
        <taxon>unclassified sequences</taxon>
        <taxon>metagenomes</taxon>
        <taxon>ecological metagenomes</taxon>
    </lineage>
</organism>
<dbReference type="EMBL" id="BARV01000047">
    <property type="protein sequence ID" value="GAH92327.1"/>
    <property type="molecule type" value="Genomic_DNA"/>
</dbReference>
<reference evidence="2" key="1">
    <citation type="journal article" date="2014" name="Front. Microbiol.">
        <title>High frequency of phylogenetically diverse reductive dehalogenase-homologous genes in deep subseafloor sedimentary metagenomes.</title>
        <authorList>
            <person name="Kawai M."/>
            <person name="Futagami T."/>
            <person name="Toyoda A."/>
            <person name="Takaki Y."/>
            <person name="Nishi S."/>
            <person name="Hori S."/>
            <person name="Arai W."/>
            <person name="Tsubouchi T."/>
            <person name="Morono Y."/>
            <person name="Uchiyama I."/>
            <person name="Ito T."/>
            <person name="Fujiyama A."/>
            <person name="Inagaki F."/>
            <person name="Takami H."/>
        </authorList>
    </citation>
    <scope>NUCLEOTIDE SEQUENCE</scope>
    <source>
        <strain evidence="2">Expedition CK06-06</strain>
    </source>
</reference>
<proteinExistence type="predicted"/>
<keyword evidence="1" id="KW-1133">Transmembrane helix</keyword>
<evidence type="ECO:0000256" key="1">
    <source>
        <dbReference type="SAM" id="Phobius"/>
    </source>
</evidence>
<gene>
    <name evidence="2" type="ORF">S06H3_00293</name>
</gene>
<accession>X1JEA2</accession>
<keyword evidence="1" id="KW-0472">Membrane</keyword>